<name>A0ABS3JC44_9HYPH</name>
<accession>A0ABS3JC44</accession>
<gene>
    <name evidence="1" type="ORF">J1C47_22965</name>
</gene>
<dbReference type="EMBL" id="JAFMPY010000048">
    <property type="protein sequence ID" value="MBO0906518.1"/>
    <property type="molecule type" value="Genomic_DNA"/>
</dbReference>
<reference evidence="1 2" key="1">
    <citation type="submission" date="2021-03" db="EMBL/GenBank/DDBJ databases">
        <title>Whole genome sequence of Jiella sp. MQZ13P-4.</title>
        <authorList>
            <person name="Tuo L."/>
        </authorList>
    </citation>
    <scope>NUCLEOTIDE SEQUENCE [LARGE SCALE GENOMIC DNA]</scope>
    <source>
        <strain evidence="1 2">MQZ13P-4</strain>
    </source>
</reference>
<keyword evidence="2" id="KW-1185">Reference proteome</keyword>
<dbReference type="RefSeq" id="WP_207353144.1">
    <property type="nucleotide sequence ID" value="NZ_JAFMPY010000048.1"/>
</dbReference>
<evidence type="ECO:0000313" key="1">
    <source>
        <dbReference type="EMBL" id="MBO0906518.1"/>
    </source>
</evidence>
<comment type="caution">
    <text evidence="1">The sequence shown here is derived from an EMBL/GenBank/DDBJ whole genome shotgun (WGS) entry which is preliminary data.</text>
</comment>
<organism evidence="1 2">
    <name type="scientific">Jiella sonneratiae</name>
    <dbReference type="NCBI Taxonomy" id="2816856"/>
    <lineage>
        <taxon>Bacteria</taxon>
        <taxon>Pseudomonadati</taxon>
        <taxon>Pseudomonadota</taxon>
        <taxon>Alphaproteobacteria</taxon>
        <taxon>Hyphomicrobiales</taxon>
        <taxon>Aurantimonadaceae</taxon>
        <taxon>Jiella</taxon>
    </lineage>
</organism>
<sequence>MGFIPLELGSSPAVATVHPGIVETCSPVDACESVSRSAVIMFDRRSGARFLLAENAKRHSAAWAEKRGIIVERLVVSSGNTTVEADRDYRNL</sequence>
<proteinExistence type="predicted"/>
<evidence type="ECO:0000313" key="2">
    <source>
        <dbReference type="Proteomes" id="UP000664288"/>
    </source>
</evidence>
<dbReference type="Proteomes" id="UP000664288">
    <property type="component" value="Unassembled WGS sequence"/>
</dbReference>
<protein>
    <submittedName>
        <fullName evidence="1">Uncharacterized protein</fullName>
    </submittedName>
</protein>